<organism evidence="2 3">
    <name type="scientific">Marinobacter iranensis</name>
    <dbReference type="NCBI Taxonomy" id="2962607"/>
    <lineage>
        <taxon>Bacteria</taxon>
        <taxon>Pseudomonadati</taxon>
        <taxon>Pseudomonadota</taxon>
        <taxon>Gammaproteobacteria</taxon>
        <taxon>Pseudomonadales</taxon>
        <taxon>Marinobacteraceae</taxon>
        <taxon>Marinobacter</taxon>
    </lineage>
</organism>
<dbReference type="PANTHER" id="PTHR32063">
    <property type="match status" value="1"/>
</dbReference>
<dbReference type="Pfam" id="PF00873">
    <property type="entry name" value="ACR_tran"/>
    <property type="match status" value="1"/>
</dbReference>
<keyword evidence="1" id="KW-1133">Transmembrane helix</keyword>
<keyword evidence="1" id="KW-0472">Membrane</keyword>
<dbReference type="PANTHER" id="PTHR32063:SF21">
    <property type="entry name" value="MULTIDRUG RESISTANCE PROTEIN MDTB"/>
    <property type="match status" value="1"/>
</dbReference>
<sequence length="91" mass="10023">ISAGVALTLVPMLSGRWLRRESEEHLIAPVRWSLDAFDRVAHGYAQGLAWVLERQRLVLLLFAGTLALTALLAFAIPKGLFPEQDTGQLQA</sequence>
<dbReference type="Gene3D" id="1.20.1640.10">
    <property type="entry name" value="Multidrug efflux transporter AcrB transmembrane domain"/>
    <property type="match status" value="2"/>
</dbReference>
<feature type="non-terminal residue" evidence="2">
    <location>
        <position position="1"/>
    </location>
</feature>
<gene>
    <name evidence="2" type="ORF">NLU14_21800</name>
</gene>
<evidence type="ECO:0000313" key="2">
    <source>
        <dbReference type="EMBL" id="MDF0752862.1"/>
    </source>
</evidence>
<name>A0ABT5YH02_9GAMM</name>
<evidence type="ECO:0000256" key="1">
    <source>
        <dbReference type="SAM" id="Phobius"/>
    </source>
</evidence>
<keyword evidence="3" id="KW-1185">Reference proteome</keyword>
<comment type="caution">
    <text evidence="2">The sequence shown here is derived from an EMBL/GenBank/DDBJ whole genome shotgun (WGS) entry which is preliminary data.</text>
</comment>
<accession>A0ABT5YH02</accession>
<feature type="transmembrane region" description="Helical" evidence="1">
    <location>
        <begin position="57"/>
        <end position="76"/>
    </location>
</feature>
<dbReference type="EMBL" id="JANCMW010000144">
    <property type="protein sequence ID" value="MDF0752862.1"/>
    <property type="molecule type" value="Genomic_DNA"/>
</dbReference>
<protein>
    <submittedName>
        <fullName evidence="2">Efflux RND transporter permease subunit</fullName>
    </submittedName>
</protein>
<dbReference type="Proteomes" id="UP001143391">
    <property type="component" value="Unassembled WGS sequence"/>
</dbReference>
<proteinExistence type="predicted"/>
<dbReference type="InterPro" id="IPR001036">
    <property type="entry name" value="Acrflvin-R"/>
</dbReference>
<evidence type="ECO:0000313" key="3">
    <source>
        <dbReference type="Proteomes" id="UP001143391"/>
    </source>
</evidence>
<feature type="non-terminal residue" evidence="2">
    <location>
        <position position="91"/>
    </location>
</feature>
<keyword evidence="1" id="KW-0812">Transmembrane</keyword>
<reference evidence="2" key="1">
    <citation type="submission" date="2022-07" db="EMBL/GenBank/DDBJ databases">
        <title>Marinobacter iranensis a new bacterium isolate from a hipersaline lake in Iran.</title>
        <authorList>
            <person name="Mohammad A.M.A."/>
            <person name="Cristina S.-P."/>
            <person name="Antonio V."/>
        </authorList>
    </citation>
    <scope>NUCLEOTIDE SEQUENCE</scope>
    <source>
        <strain evidence="2">71-i</strain>
    </source>
</reference>
<dbReference type="RefSeq" id="WP_275710551.1">
    <property type="nucleotide sequence ID" value="NZ_JANCMW010000144.1"/>
</dbReference>